<dbReference type="InterPro" id="IPR032465">
    <property type="entry name" value="ACMSD"/>
</dbReference>
<dbReference type="AlphaFoldDB" id="A0A840ASS4"/>
<dbReference type="InterPro" id="IPR006680">
    <property type="entry name" value="Amidohydro-rel"/>
</dbReference>
<dbReference type="EMBL" id="JACIDS010000003">
    <property type="protein sequence ID" value="MBB3931416.1"/>
    <property type="molecule type" value="Genomic_DNA"/>
</dbReference>
<evidence type="ECO:0000313" key="4">
    <source>
        <dbReference type="EMBL" id="MBB3931416.1"/>
    </source>
</evidence>
<organism evidence="4 5">
    <name type="scientific">Kaistia hirudinis</name>
    <dbReference type="NCBI Taxonomy" id="1293440"/>
    <lineage>
        <taxon>Bacteria</taxon>
        <taxon>Pseudomonadati</taxon>
        <taxon>Pseudomonadota</taxon>
        <taxon>Alphaproteobacteria</taxon>
        <taxon>Hyphomicrobiales</taxon>
        <taxon>Kaistiaceae</taxon>
        <taxon>Kaistia</taxon>
    </lineage>
</organism>
<dbReference type="GO" id="GO:0016831">
    <property type="term" value="F:carboxy-lyase activity"/>
    <property type="evidence" value="ECO:0007669"/>
    <property type="project" value="InterPro"/>
</dbReference>
<sequence>MIIDVHTHTPQFRGAIPKENRRSNPNWRPDRVVESVYNWEEHLAAQAPADKSIVFGVAWAPGERTGGVNGFNEPGDVAVGVNDVTATFVKAHPDRLIGFMSVHPHDPLALTEIERSRSDLGLRGIKMGANYQVFDPLESRALAIYREAERHGLPILFHIGTSPVRMAPIRYAHPLVVDEIAMRYPDLKIIMAHMGHPWTVDTAVVIRKHPHVYADISGLMYRPWTHYEALMKAYEWNVLGKLLFASDYPITTPAETLAALRNVNAITKGTALPRIPEEQIEAIIHRDSLALLGLSS</sequence>
<feature type="region of interest" description="Disordered" evidence="2">
    <location>
        <begin position="1"/>
        <end position="27"/>
    </location>
</feature>
<keyword evidence="5" id="KW-1185">Reference proteome</keyword>
<keyword evidence="1" id="KW-0456">Lyase</keyword>
<evidence type="ECO:0000259" key="3">
    <source>
        <dbReference type="Pfam" id="PF04909"/>
    </source>
</evidence>
<dbReference type="GO" id="GO:0016787">
    <property type="term" value="F:hydrolase activity"/>
    <property type="evidence" value="ECO:0007669"/>
    <property type="project" value="InterPro"/>
</dbReference>
<dbReference type="Gene3D" id="3.20.20.140">
    <property type="entry name" value="Metal-dependent hydrolases"/>
    <property type="match status" value="1"/>
</dbReference>
<dbReference type="Proteomes" id="UP000553963">
    <property type="component" value="Unassembled WGS sequence"/>
</dbReference>
<accession>A0A840ASS4</accession>
<feature type="domain" description="Amidohydrolase-related" evidence="3">
    <location>
        <begin position="3"/>
        <end position="293"/>
    </location>
</feature>
<dbReference type="PANTHER" id="PTHR21240">
    <property type="entry name" value="2-AMINO-3-CARBOXYLMUCONATE-6-SEMIALDEHYDE DECARBOXYLASE"/>
    <property type="match status" value="1"/>
</dbReference>
<dbReference type="InterPro" id="IPR032466">
    <property type="entry name" value="Metal_Hydrolase"/>
</dbReference>
<dbReference type="Pfam" id="PF04909">
    <property type="entry name" value="Amidohydro_2"/>
    <property type="match status" value="1"/>
</dbReference>
<reference evidence="4 5" key="1">
    <citation type="submission" date="2020-08" db="EMBL/GenBank/DDBJ databases">
        <title>Genomic Encyclopedia of Type Strains, Phase IV (KMG-IV): sequencing the most valuable type-strain genomes for metagenomic binning, comparative biology and taxonomic classification.</title>
        <authorList>
            <person name="Goeker M."/>
        </authorList>
    </citation>
    <scope>NUCLEOTIDE SEQUENCE [LARGE SCALE GENOMIC DNA]</scope>
    <source>
        <strain evidence="4 5">DSM 25966</strain>
    </source>
</reference>
<feature type="compositionally biased region" description="Basic and acidic residues" evidence="2">
    <location>
        <begin position="16"/>
        <end position="27"/>
    </location>
</feature>
<evidence type="ECO:0000256" key="2">
    <source>
        <dbReference type="SAM" id="MobiDB-lite"/>
    </source>
</evidence>
<gene>
    <name evidence="4" type="ORF">GGR25_002466</name>
</gene>
<evidence type="ECO:0000313" key="5">
    <source>
        <dbReference type="Proteomes" id="UP000553963"/>
    </source>
</evidence>
<protein>
    <recommendedName>
        <fullName evidence="3">Amidohydrolase-related domain-containing protein</fullName>
    </recommendedName>
</protein>
<comment type="caution">
    <text evidence="4">The sequence shown here is derived from an EMBL/GenBank/DDBJ whole genome shotgun (WGS) entry which is preliminary data.</text>
</comment>
<dbReference type="RefSeq" id="WP_183399058.1">
    <property type="nucleotide sequence ID" value="NZ_JACIDS010000003.1"/>
</dbReference>
<evidence type="ECO:0000256" key="1">
    <source>
        <dbReference type="ARBA" id="ARBA00023239"/>
    </source>
</evidence>
<proteinExistence type="predicted"/>
<dbReference type="SUPFAM" id="SSF51556">
    <property type="entry name" value="Metallo-dependent hydrolases"/>
    <property type="match status" value="1"/>
</dbReference>
<name>A0A840ASS4_9HYPH</name>
<dbReference type="PANTHER" id="PTHR21240:SF19">
    <property type="entry name" value="CATALYTIC_ HYDROLASE"/>
    <property type="match status" value="1"/>
</dbReference>